<evidence type="ECO:0000313" key="4">
    <source>
        <dbReference type="Proteomes" id="UP001054945"/>
    </source>
</evidence>
<gene>
    <name evidence="3" type="primary">phy-2_1</name>
    <name evidence="3" type="ORF">CEXT_165271</name>
</gene>
<evidence type="ECO:0000256" key="1">
    <source>
        <dbReference type="SAM" id="SignalP"/>
    </source>
</evidence>
<dbReference type="Proteomes" id="UP001054945">
    <property type="component" value="Unassembled WGS sequence"/>
</dbReference>
<organism evidence="3 4">
    <name type="scientific">Caerostris extrusa</name>
    <name type="common">Bark spider</name>
    <name type="synonym">Caerostris bankana</name>
    <dbReference type="NCBI Taxonomy" id="172846"/>
    <lineage>
        <taxon>Eukaryota</taxon>
        <taxon>Metazoa</taxon>
        <taxon>Ecdysozoa</taxon>
        <taxon>Arthropoda</taxon>
        <taxon>Chelicerata</taxon>
        <taxon>Arachnida</taxon>
        <taxon>Araneae</taxon>
        <taxon>Araneomorphae</taxon>
        <taxon>Entelegynae</taxon>
        <taxon>Araneoidea</taxon>
        <taxon>Araneidae</taxon>
        <taxon>Caerostris</taxon>
    </lineage>
</organism>
<dbReference type="Gene3D" id="6.10.140.1460">
    <property type="match status" value="1"/>
</dbReference>
<dbReference type="GO" id="GO:0004656">
    <property type="term" value="F:procollagen-proline 4-dioxygenase activity"/>
    <property type="evidence" value="ECO:0007669"/>
    <property type="project" value="InterPro"/>
</dbReference>
<dbReference type="GO" id="GO:0005783">
    <property type="term" value="C:endoplasmic reticulum"/>
    <property type="evidence" value="ECO:0007669"/>
    <property type="project" value="InterPro"/>
</dbReference>
<feature type="signal peptide" evidence="1">
    <location>
        <begin position="1"/>
        <end position="18"/>
    </location>
</feature>
<evidence type="ECO:0000259" key="2">
    <source>
        <dbReference type="Pfam" id="PF08336"/>
    </source>
</evidence>
<reference evidence="3 4" key="1">
    <citation type="submission" date="2021-06" db="EMBL/GenBank/DDBJ databases">
        <title>Caerostris extrusa draft genome.</title>
        <authorList>
            <person name="Kono N."/>
            <person name="Arakawa K."/>
        </authorList>
    </citation>
    <scope>NUCLEOTIDE SEQUENCE [LARGE SCALE GENOMIC DNA]</scope>
</reference>
<comment type="caution">
    <text evidence="3">The sequence shown here is derived from an EMBL/GenBank/DDBJ whole genome shotgun (WGS) entry which is preliminary data.</text>
</comment>
<accession>A0AAV4QIT6</accession>
<sequence length="146" mass="16662">MLVVLFVLINLICLLVKGELYFSARRDGSSSGYAKVLIHTLDGYIETTEKKTSKIKRMIWSIFKMAQGEIFQDFVSNPINAFVLIKKLTVDWDDARIIMSCVPMTAADDCLEMGRQAFQAGFYDSAISWLDLTQKETFPKRLGYQK</sequence>
<protein>
    <submittedName>
        <fullName evidence="3">Prolyl 4-hydroxylase subunit alpha-2</fullName>
    </submittedName>
</protein>
<dbReference type="EMBL" id="BPLR01006222">
    <property type="protein sequence ID" value="GIY08256.1"/>
    <property type="molecule type" value="Genomic_DNA"/>
</dbReference>
<dbReference type="AlphaFoldDB" id="A0AAV4QIT6"/>
<keyword evidence="4" id="KW-1185">Reference proteome</keyword>
<feature type="domain" description="Prolyl 4-hydroxylase N-terminal" evidence="2">
    <location>
        <begin position="35"/>
        <end position="100"/>
    </location>
</feature>
<dbReference type="Pfam" id="PF08336">
    <property type="entry name" value="P4Ha_N"/>
    <property type="match status" value="1"/>
</dbReference>
<proteinExistence type="predicted"/>
<name>A0AAV4QIT6_CAEEX</name>
<evidence type="ECO:0000313" key="3">
    <source>
        <dbReference type="EMBL" id="GIY08256.1"/>
    </source>
</evidence>
<dbReference type="InterPro" id="IPR013547">
    <property type="entry name" value="P4H_N"/>
</dbReference>
<feature type="chain" id="PRO_5043831351" evidence="1">
    <location>
        <begin position="19"/>
        <end position="146"/>
    </location>
</feature>
<keyword evidence="1" id="KW-0732">Signal</keyword>